<dbReference type="GO" id="GO:0005351">
    <property type="term" value="F:carbohydrate:proton symporter activity"/>
    <property type="evidence" value="ECO:0007669"/>
    <property type="project" value="TreeGrafter"/>
</dbReference>
<dbReference type="PANTHER" id="PTHR48022:SF5">
    <property type="entry name" value="ALPHA-GLUCOSIDES PERMEASE MPH2-RELATED"/>
    <property type="match status" value="1"/>
</dbReference>
<accession>A0AAN8EQ48</accession>
<dbReference type="InterPro" id="IPR036259">
    <property type="entry name" value="MFS_trans_sf"/>
</dbReference>
<evidence type="ECO:0000256" key="3">
    <source>
        <dbReference type="ARBA" id="ARBA00022448"/>
    </source>
</evidence>
<evidence type="ECO:0000256" key="6">
    <source>
        <dbReference type="ARBA" id="ARBA00023136"/>
    </source>
</evidence>
<evidence type="ECO:0000256" key="8">
    <source>
        <dbReference type="RuleBase" id="RU003346"/>
    </source>
</evidence>
<keyword evidence="4 9" id="KW-0812">Transmembrane</keyword>
<evidence type="ECO:0000256" key="7">
    <source>
        <dbReference type="ARBA" id="ARBA00026248"/>
    </source>
</evidence>
<dbReference type="AlphaFoldDB" id="A0AAN8EQ48"/>
<comment type="caution">
    <text evidence="11">The sequence shown here is derived from an EMBL/GenBank/DDBJ whole genome shotgun (WGS) entry which is preliminary data.</text>
</comment>
<dbReference type="InterPro" id="IPR050360">
    <property type="entry name" value="MFS_Sugar_Transporters"/>
</dbReference>
<reference evidence="11 12" key="1">
    <citation type="submission" date="2022-12" db="EMBL/GenBank/DDBJ databases">
        <title>Genomic features and morphological characterization of a novel Knufia sp. strain isolated from spacecraft assembly facility.</title>
        <authorList>
            <person name="Teixeira M."/>
            <person name="Chander A.M."/>
            <person name="Stajich J.E."/>
            <person name="Venkateswaran K."/>
        </authorList>
    </citation>
    <scope>NUCLEOTIDE SEQUENCE [LARGE SCALE GENOMIC DNA]</scope>
    <source>
        <strain evidence="11 12">FJI-L2-BK-P2</strain>
    </source>
</reference>
<dbReference type="NCBIfam" id="TIGR00879">
    <property type="entry name" value="SP"/>
    <property type="match status" value="1"/>
</dbReference>
<organism evidence="11 12">
    <name type="scientific">Knufia fluminis</name>
    <dbReference type="NCBI Taxonomy" id="191047"/>
    <lineage>
        <taxon>Eukaryota</taxon>
        <taxon>Fungi</taxon>
        <taxon>Dikarya</taxon>
        <taxon>Ascomycota</taxon>
        <taxon>Pezizomycotina</taxon>
        <taxon>Eurotiomycetes</taxon>
        <taxon>Chaetothyriomycetidae</taxon>
        <taxon>Chaetothyriales</taxon>
        <taxon>Trichomeriaceae</taxon>
        <taxon>Knufia</taxon>
    </lineage>
</organism>
<evidence type="ECO:0000259" key="10">
    <source>
        <dbReference type="PROSITE" id="PS50850"/>
    </source>
</evidence>
<dbReference type="PANTHER" id="PTHR48022">
    <property type="entry name" value="PLASTIDIC GLUCOSE TRANSPORTER 4"/>
    <property type="match status" value="1"/>
</dbReference>
<dbReference type="Pfam" id="PF00083">
    <property type="entry name" value="Sugar_tr"/>
    <property type="match status" value="1"/>
</dbReference>
<feature type="transmembrane region" description="Helical" evidence="9">
    <location>
        <begin position="135"/>
        <end position="154"/>
    </location>
</feature>
<dbReference type="GO" id="GO:0016020">
    <property type="term" value="C:membrane"/>
    <property type="evidence" value="ECO:0007669"/>
    <property type="project" value="UniProtKB-SubCell"/>
</dbReference>
<protein>
    <recommendedName>
        <fullName evidence="10">Major facilitator superfamily (MFS) profile domain-containing protein</fullName>
    </recommendedName>
</protein>
<feature type="transmembrane region" description="Helical" evidence="9">
    <location>
        <begin position="160"/>
        <end position="181"/>
    </location>
</feature>
<gene>
    <name evidence="11" type="ORF">OHC33_002940</name>
</gene>
<dbReference type="EMBL" id="JAKLMC020000005">
    <property type="protein sequence ID" value="KAK5956363.1"/>
    <property type="molecule type" value="Genomic_DNA"/>
</dbReference>
<feature type="transmembrane region" description="Helical" evidence="9">
    <location>
        <begin position="405"/>
        <end position="430"/>
    </location>
</feature>
<evidence type="ECO:0000256" key="9">
    <source>
        <dbReference type="SAM" id="Phobius"/>
    </source>
</evidence>
<evidence type="ECO:0000256" key="5">
    <source>
        <dbReference type="ARBA" id="ARBA00022989"/>
    </source>
</evidence>
<feature type="domain" description="Major facilitator superfamily (MFS) profile" evidence="10">
    <location>
        <begin position="57"/>
        <end position="500"/>
    </location>
</feature>
<evidence type="ECO:0000256" key="4">
    <source>
        <dbReference type="ARBA" id="ARBA00022692"/>
    </source>
</evidence>
<feature type="transmembrane region" description="Helical" evidence="9">
    <location>
        <begin position="478"/>
        <end position="494"/>
    </location>
</feature>
<feature type="transmembrane region" description="Helical" evidence="9">
    <location>
        <begin position="379"/>
        <end position="399"/>
    </location>
</feature>
<sequence length="545" mass="60292">MAYHSTETEIRVEKAAAHEVEEKLGADAIFQAKHASDEEHNETFFQTFKNNRKAVAWSIAISLSIVMEGYDTILMGNFFGFPEFQKKFGRDYGGDVGWQVSAPWQTGLNMASTCGAIIGAVINGYVASRLGYRTVMIYGMAFLNGFIFVVFFATGAGMLVAGQVLCGLAWGVFATVGPSYASEVCPTNLRGYMTTYVNLCWATGQFIAAGVLYACLERTDEWAYRIPFAIQWAWPLPIMIICYFAPESPYFLIRNDRIEEARVSIRRLGGNKTDEQINSTLAMMVHTNKIENDLHAGTSYFDCFKGTDLRRTEIVCLTFMGQILSGSSFAYSPTYFFTTAGMSDSQAFGMNLGSTAIAFTGTCLSWFVLTYIGRRRIYLGGMSILCGVQLLIAILDAATSSSGGLWGQAGLCIIWSLTYSMSIGPIAYCIVSETSSVQLRPLSVVLARNAYQLVNIVSQILQSYFMNPTAWNASGKTGFFWGGTAAMILTWAFFRLPECKGRTYEELDILFANKVKTRDFRKTHVDAYAGAGQISQEKHEATMKE</sequence>
<evidence type="ECO:0000256" key="1">
    <source>
        <dbReference type="ARBA" id="ARBA00004141"/>
    </source>
</evidence>
<dbReference type="PROSITE" id="PS50850">
    <property type="entry name" value="MFS"/>
    <property type="match status" value="1"/>
</dbReference>
<dbReference type="Proteomes" id="UP001316803">
    <property type="component" value="Unassembled WGS sequence"/>
</dbReference>
<dbReference type="SUPFAM" id="SSF103473">
    <property type="entry name" value="MFS general substrate transporter"/>
    <property type="match status" value="1"/>
</dbReference>
<keyword evidence="12" id="KW-1185">Reference proteome</keyword>
<evidence type="ECO:0000313" key="11">
    <source>
        <dbReference type="EMBL" id="KAK5956363.1"/>
    </source>
</evidence>
<dbReference type="GO" id="GO:0000023">
    <property type="term" value="P:maltose metabolic process"/>
    <property type="evidence" value="ECO:0007669"/>
    <property type="project" value="UniProtKB-KW"/>
</dbReference>
<feature type="transmembrane region" description="Helical" evidence="9">
    <location>
        <begin position="352"/>
        <end position="372"/>
    </location>
</feature>
<proteinExistence type="inferred from homology"/>
<feature type="transmembrane region" description="Helical" evidence="9">
    <location>
        <begin position="226"/>
        <end position="245"/>
    </location>
</feature>
<dbReference type="PROSITE" id="PS00217">
    <property type="entry name" value="SUGAR_TRANSPORT_2"/>
    <property type="match status" value="1"/>
</dbReference>
<evidence type="ECO:0000313" key="12">
    <source>
        <dbReference type="Proteomes" id="UP001316803"/>
    </source>
</evidence>
<keyword evidence="7" id="KW-0462">Maltose metabolism</keyword>
<dbReference type="InterPro" id="IPR005829">
    <property type="entry name" value="Sugar_transporter_CS"/>
</dbReference>
<dbReference type="FunFam" id="1.20.1250.20:FF:000078">
    <property type="entry name" value="MFS maltose transporter, putative"/>
    <property type="match status" value="1"/>
</dbReference>
<keyword evidence="3 8" id="KW-0813">Transport</keyword>
<feature type="transmembrane region" description="Helical" evidence="9">
    <location>
        <begin position="54"/>
        <end position="79"/>
    </location>
</feature>
<dbReference type="InterPro" id="IPR020846">
    <property type="entry name" value="MFS_dom"/>
</dbReference>
<comment type="subcellular location">
    <subcellularLocation>
        <location evidence="1">Membrane</location>
        <topology evidence="1">Multi-pass membrane protein</topology>
    </subcellularLocation>
</comment>
<feature type="transmembrane region" description="Helical" evidence="9">
    <location>
        <begin position="450"/>
        <end position="466"/>
    </location>
</feature>
<dbReference type="InterPro" id="IPR005828">
    <property type="entry name" value="MFS_sugar_transport-like"/>
</dbReference>
<feature type="transmembrane region" description="Helical" evidence="9">
    <location>
        <begin position="193"/>
        <end position="214"/>
    </location>
</feature>
<keyword evidence="5 9" id="KW-1133">Transmembrane helix</keyword>
<name>A0AAN8EQ48_9EURO</name>
<dbReference type="InterPro" id="IPR003663">
    <property type="entry name" value="Sugar/inositol_transpt"/>
</dbReference>
<feature type="transmembrane region" description="Helical" evidence="9">
    <location>
        <begin position="314"/>
        <end position="332"/>
    </location>
</feature>
<dbReference type="Gene3D" id="1.20.1250.20">
    <property type="entry name" value="MFS general substrate transporter like domains"/>
    <property type="match status" value="1"/>
</dbReference>
<feature type="transmembrane region" description="Helical" evidence="9">
    <location>
        <begin position="108"/>
        <end position="128"/>
    </location>
</feature>
<evidence type="ECO:0000256" key="2">
    <source>
        <dbReference type="ARBA" id="ARBA00010992"/>
    </source>
</evidence>
<keyword evidence="6 9" id="KW-0472">Membrane</keyword>
<comment type="similarity">
    <text evidence="2 8">Belongs to the major facilitator superfamily. Sugar transporter (TC 2.A.1.1) family.</text>
</comment>